<name>A0A094JHK3_9GAMM</name>
<gene>
    <name evidence="5" type="ORF">IDSA_04995</name>
</gene>
<evidence type="ECO:0000256" key="2">
    <source>
        <dbReference type="ARBA" id="ARBA00023002"/>
    </source>
</evidence>
<dbReference type="AlphaFoldDB" id="A0A094JHK3"/>
<dbReference type="PROSITE" id="PS51353">
    <property type="entry name" value="ARSC"/>
    <property type="match status" value="1"/>
</dbReference>
<dbReference type="InterPro" id="IPR006659">
    <property type="entry name" value="Arsenate_reductase"/>
</dbReference>
<reference evidence="5 6" key="1">
    <citation type="submission" date="2014-06" db="EMBL/GenBank/DDBJ databases">
        <title>The draft genome sequence of Idiomarina salinarum ISL-52.</title>
        <authorList>
            <person name="Du J."/>
            <person name="Shao Z."/>
        </authorList>
    </citation>
    <scope>NUCLEOTIDE SEQUENCE [LARGE SCALE GENOMIC DNA]</scope>
    <source>
        <strain evidence="5 6">ISL-52</strain>
    </source>
</reference>
<evidence type="ECO:0000256" key="4">
    <source>
        <dbReference type="RuleBase" id="RU362029"/>
    </source>
</evidence>
<dbReference type="InterPro" id="IPR006660">
    <property type="entry name" value="Arsenate_reductase-like"/>
</dbReference>
<dbReference type="InterPro" id="IPR036249">
    <property type="entry name" value="Thioredoxin-like_sf"/>
</dbReference>
<dbReference type="NCBIfam" id="TIGR00014">
    <property type="entry name" value="arsC"/>
    <property type="match status" value="1"/>
</dbReference>
<comment type="similarity">
    <text evidence="1 3 4">Belongs to the ArsC family.</text>
</comment>
<dbReference type="GO" id="GO:0008794">
    <property type="term" value="F:arsenate reductase (glutaredoxin) activity"/>
    <property type="evidence" value="ECO:0007669"/>
    <property type="project" value="UniProtKB-UniRule"/>
</dbReference>
<comment type="caution">
    <text evidence="5">The sequence shown here is derived from an EMBL/GenBank/DDBJ whole genome shotgun (WGS) entry which is preliminary data.</text>
</comment>
<accession>A0A094JHK3</accession>
<evidence type="ECO:0000313" key="6">
    <source>
        <dbReference type="Proteomes" id="UP000054363"/>
    </source>
</evidence>
<dbReference type="STRING" id="435908.IDSA_04995"/>
<proteinExistence type="inferred from homology"/>
<organism evidence="5 6">
    <name type="scientific">Pseudidiomarina salinarum</name>
    <dbReference type="NCBI Taxonomy" id="435908"/>
    <lineage>
        <taxon>Bacteria</taxon>
        <taxon>Pseudomonadati</taxon>
        <taxon>Pseudomonadota</taxon>
        <taxon>Gammaproteobacteria</taxon>
        <taxon>Alteromonadales</taxon>
        <taxon>Idiomarinaceae</taxon>
        <taxon>Pseudidiomarina</taxon>
    </lineage>
</organism>
<comment type="catalytic activity">
    <reaction evidence="4">
        <text>[glutaredoxin]-dithiol + arsenate + glutathione + H(+) = glutathionyl-S-S-[glutaredoxin] + arsenite + H2O</text>
        <dbReference type="Rhea" id="RHEA:22016"/>
        <dbReference type="Rhea" id="RHEA-COMP:10729"/>
        <dbReference type="Rhea" id="RHEA-COMP:17668"/>
        <dbReference type="ChEBI" id="CHEBI:15377"/>
        <dbReference type="ChEBI" id="CHEBI:15378"/>
        <dbReference type="ChEBI" id="CHEBI:29242"/>
        <dbReference type="ChEBI" id="CHEBI:29950"/>
        <dbReference type="ChEBI" id="CHEBI:48597"/>
        <dbReference type="ChEBI" id="CHEBI:57925"/>
        <dbReference type="ChEBI" id="CHEBI:146199"/>
        <dbReference type="EC" id="1.20.4.1"/>
    </reaction>
</comment>
<dbReference type="PANTHER" id="PTHR30041">
    <property type="entry name" value="ARSENATE REDUCTASE"/>
    <property type="match status" value="1"/>
</dbReference>
<keyword evidence="6" id="KW-1185">Reference proteome</keyword>
<keyword evidence="2 4" id="KW-0560">Oxidoreductase</keyword>
<dbReference type="EMBL" id="JPER01000001">
    <property type="protein sequence ID" value="KFZ32031.1"/>
    <property type="molecule type" value="Genomic_DNA"/>
</dbReference>
<evidence type="ECO:0000313" key="5">
    <source>
        <dbReference type="EMBL" id="KFZ32031.1"/>
    </source>
</evidence>
<dbReference type="Pfam" id="PF03960">
    <property type="entry name" value="ArsC"/>
    <property type="match status" value="1"/>
</dbReference>
<dbReference type="SUPFAM" id="SSF52833">
    <property type="entry name" value="Thioredoxin-like"/>
    <property type="match status" value="1"/>
</dbReference>
<dbReference type="OrthoDB" id="9790554at2"/>
<dbReference type="RefSeq" id="WP_034774687.1">
    <property type="nucleotide sequence ID" value="NZ_JPER01000001.1"/>
</dbReference>
<sequence length="117" mass="13279">MSEVSIYHNPRCSKSRQTLQLLEQRDIQPKVIDYLNNPLAADELKDLLHKLGFISARELMRSKETIYKEMNLASVTDEEALLDAMAAHPKLMERPVVVCNGRARLGRPPEAVLDILP</sequence>
<evidence type="ECO:0000256" key="1">
    <source>
        <dbReference type="ARBA" id="ARBA00007198"/>
    </source>
</evidence>
<dbReference type="EC" id="1.20.4.1" evidence="4"/>
<dbReference type="PANTHER" id="PTHR30041:SF4">
    <property type="entry name" value="ARSENATE REDUCTASE"/>
    <property type="match status" value="1"/>
</dbReference>
<dbReference type="Gene3D" id="3.40.30.10">
    <property type="entry name" value="Glutaredoxin"/>
    <property type="match status" value="1"/>
</dbReference>
<dbReference type="eggNOG" id="COG1393">
    <property type="taxonomic scope" value="Bacteria"/>
</dbReference>
<evidence type="ECO:0000256" key="3">
    <source>
        <dbReference type="PROSITE-ProRule" id="PRU01282"/>
    </source>
</evidence>
<protein>
    <recommendedName>
        <fullName evidence="4">Arsenate reductase</fullName>
        <ecNumber evidence="4">1.20.4.1</ecNumber>
    </recommendedName>
</protein>
<dbReference type="CDD" id="cd03034">
    <property type="entry name" value="ArsC_ArsC"/>
    <property type="match status" value="1"/>
</dbReference>
<dbReference type="Proteomes" id="UP000054363">
    <property type="component" value="Unassembled WGS sequence"/>
</dbReference>